<comment type="subunit">
    <text evidence="2">Interacts with microtubules.</text>
</comment>
<sequence>MRSSFIRSAFYFNQTFRLAARSRLFNRIVRQAWTKYRKPLFVTGGTTYAGFWSALYGSGDQKGKSAQASQSIELQMADSHYKHNELEACYKILEKYESKSEDPEILWRLSRVLVDLGKNETEPTKRKHFLQKAIELADKALKNEGPFGSANAHKWYAIAIKTLGQIEGDRFKQTFAVKVHLERALELSPFDAKIWHELGRWHFEAADYPIYKKWFKAILFNPPPSSTYEEALRFFEKAEAAEPGIYHKANYFYMGETLERLGRKNQAVDCYKKAFIVPVETKEDQVIHQKVDEKLLKKYGINTLELPTGTEALLGIYQAKKEKK</sequence>
<dbReference type="GO" id="GO:0097431">
    <property type="term" value="C:mitotic spindle pole"/>
    <property type="evidence" value="ECO:0007669"/>
    <property type="project" value="TreeGrafter"/>
</dbReference>
<dbReference type="GO" id="GO:0005876">
    <property type="term" value="C:spindle microtubule"/>
    <property type="evidence" value="ECO:0007669"/>
    <property type="project" value="TreeGrafter"/>
</dbReference>
<evidence type="ECO:0000256" key="1">
    <source>
        <dbReference type="ARBA" id="ARBA00004245"/>
    </source>
</evidence>
<keyword evidence="3" id="KW-0963">Cytoplasm</keyword>
<dbReference type="SUPFAM" id="SSF48452">
    <property type="entry name" value="TPR-like"/>
    <property type="match status" value="1"/>
</dbReference>
<dbReference type="GO" id="GO:0008017">
    <property type="term" value="F:microtubule binding"/>
    <property type="evidence" value="ECO:0007669"/>
    <property type="project" value="TreeGrafter"/>
</dbReference>
<evidence type="ECO:0000313" key="9">
    <source>
        <dbReference type="Proteomes" id="UP000887540"/>
    </source>
</evidence>
<evidence type="ECO:0000256" key="5">
    <source>
        <dbReference type="ARBA" id="ARBA00022803"/>
    </source>
</evidence>
<dbReference type="PANTHER" id="PTHR16056">
    <property type="entry name" value="REGULATOR OF MICROTUBULE DYNAMICS PROTEIN"/>
    <property type="match status" value="1"/>
</dbReference>
<evidence type="ECO:0000256" key="6">
    <source>
        <dbReference type="ARBA" id="ARBA00023212"/>
    </source>
</evidence>
<reference evidence="10" key="1">
    <citation type="submission" date="2022-11" db="UniProtKB">
        <authorList>
            <consortium name="WormBaseParasite"/>
        </authorList>
    </citation>
    <scope>IDENTIFICATION</scope>
</reference>
<dbReference type="InterPro" id="IPR049039">
    <property type="entry name" value="RMD1-3_a_helical_rpt"/>
</dbReference>
<protein>
    <recommendedName>
        <fullName evidence="7">Regulator of microtubule dynamics protein 1</fullName>
    </recommendedName>
    <alternativeName>
        <fullName evidence="8">Protein FAM82B</fullName>
    </alternativeName>
</protein>
<evidence type="ECO:0000256" key="8">
    <source>
        <dbReference type="ARBA" id="ARBA00041958"/>
    </source>
</evidence>
<keyword evidence="5" id="KW-0802">TPR repeat</keyword>
<dbReference type="Proteomes" id="UP000887540">
    <property type="component" value="Unplaced"/>
</dbReference>
<evidence type="ECO:0000256" key="4">
    <source>
        <dbReference type="ARBA" id="ARBA00022737"/>
    </source>
</evidence>
<keyword evidence="9" id="KW-1185">Reference proteome</keyword>
<evidence type="ECO:0000256" key="2">
    <source>
        <dbReference type="ARBA" id="ARBA00011375"/>
    </source>
</evidence>
<organism evidence="9 10">
    <name type="scientific">Acrobeloides nanus</name>
    <dbReference type="NCBI Taxonomy" id="290746"/>
    <lineage>
        <taxon>Eukaryota</taxon>
        <taxon>Metazoa</taxon>
        <taxon>Ecdysozoa</taxon>
        <taxon>Nematoda</taxon>
        <taxon>Chromadorea</taxon>
        <taxon>Rhabditida</taxon>
        <taxon>Tylenchina</taxon>
        <taxon>Cephalobomorpha</taxon>
        <taxon>Cephaloboidea</taxon>
        <taxon>Cephalobidae</taxon>
        <taxon>Acrobeloides</taxon>
    </lineage>
</organism>
<keyword evidence="6" id="KW-0206">Cytoskeleton</keyword>
<evidence type="ECO:0000256" key="7">
    <source>
        <dbReference type="ARBA" id="ARBA00039966"/>
    </source>
</evidence>
<dbReference type="InterPro" id="IPR011990">
    <property type="entry name" value="TPR-like_helical_dom_sf"/>
</dbReference>
<evidence type="ECO:0000256" key="3">
    <source>
        <dbReference type="ARBA" id="ARBA00022490"/>
    </source>
</evidence>
<accession>A0A914C1P4</accession>
<dbReference type="Pfam" id="PF21033">
    <property type="entry name" value="RMD1-3"/>
    <property type="match status" value="1"/>
</dbReference>
<evidence type="ECO:0000313" key="10">
    <source>
        <dbReference type="WBParaSite" id="ACRNAN_Path_153.g554.t1"/>
    </source>
</evidence>
<dbReference type="GO" id="GO:0005739">
    <property type="term" value="C:mitochondrion"/>
    <property type="evidence" value="ECO:0007669"/>
    <property type="project" value="TreeGrafter"/>
</dbReference>
<dbReference type="WBParaSite" id="ACRNAN_Path_153.g554.t1">
    <property type="protein sequence ID" value="ACRNAN_Path_153.g554.t1"/>
    <property type="gene ID" value="ACRNAN_Path_153.g554"/>
</dbReference>
<dbReference type="Gene3D" id="1.25.40.10">
    <property type="entry name" value="Tetratricopeptide repeat domain"/>
    <property type="match status" value="2"/>
</dbReference>
<name>A0A914C1P4_9BILA</name>
<comment type="subcellular location">
    <subcellularLocation>
        <location evidence="1">Cytoplasm</location>
        <location evidence="1">Cytoskeleton</location>
    </subcellularLocation>
</comment>
<dbReference type="PANTHER" id="PTHR16056:SF16">
    <property type="entry name" value="REGULATOR OF MICROTUBULE DYNAMICS PROTEIN 1"/>
    <property type="match status" value="1"/>
</dbReference>
<keyword evidence="4" id="KW-0677">Repeat</keyword>
<dbReference type="AlphaFoldDB" id="A0A914C1P4"/>
<proteinExistence type="predicted"/>